<evidence type="ECO:0000256" key="1">
    <source>
        <dbReference type="ARBA" id="ARBA00004395"/>
    </source>
</evidence>
<organism evidence="8 9">
    <name type="scientific">Piloderma croceum (strain F 1598)</name>
    <dbReference type="NCBI Taxonomy" id="765440"/>
    <lineage>
        <taxon>Eukaryota</taxon>
        <taxon>Fungi</taxon>
        <taxon>Dikarya</taxon>
        <taxon>Basidiomycota</taxon>
        <taxon>Agaricomycotina</taxon>
        <taxon>Agaricomycetes</taxon>
        <taxon>Agaricomycetidae</taxon>
        <taxon>Atheliales</taxon>
        <taxon>Atheliaceae</taxon>
        <taxon>Piloderma</taxon>
    </lineage>
</organism>
<reference evidence="8 9" key="1">
    <citation type="submission" date="2014-04" db="EMBL/GenBank/DDBJ databases">
        <authorList>
            <consortium name="DOE Joint Genome Institute"/>
            <person name="Kuo A."/>
            <person name="Tarkka M."/>
            <person name="Buscot F."/>
            <person name="Kohler A."/>
            <person name="Nagy L.G."/>
            <person name="Floudas D."/>
            <person name="Copeland A."/>
            <person name="Barry K.W."/>
            <person name="Cichocki N."/>
            <person name="Veneault-Fourrey C."/>
            <person name="LaButti K."/>
            <person name="Lindquist E.A."/>
            <person name="Lipzen A."/>
            <person name="Lundell T."/>
            <person name="Morin E."/>
            <person name="Murat C."/>
            <person name="Sun H."/>
            <person name="Tunlid A."/>
            <person name="Henrissat B."/>
            <person name="Grigoriev I.V."/>
            <person name="Hibbett D.S."/>
            <person name="Martin F."/>
            <person name="Nordberg H.P."/>
            <person name="Cantor M.N."/>
            <person name="Hua S.X."/>
        </authorList>
    </citation>
    <scope>NUCLEOTIDE SEQUENCE [LARGE SCALE GENOMIC DNA]</scope>
    <source>
        <strain evidence="8 9">F 1598</strain>
    </source>
</reference>
<dbReference type="AlphaFoldDB" id="A0A0C3CQR5"/>
<sequence length="883" mass="96877">MSTDYSVFASPDFDPNEYANATLAGDPYPPQSLSAAPGVKPPALKYTALEPAKEDISVAISKLDFGIEDVSKQIKNVVTTHHEELLEQAAGVNDLTGSLTSVRHGLNDLDTSLDKLRQKIHIPYTSLQTHVTQLQRLQQASDVLRRTARFVVLARRLEGQMRDMKMGGEENGVDGVMTSTGGEEDEKERTIAKAALSIAELVALLDGPSTTTDAPETTADTQPAGPLDGEGNLEKDDPTATTKDTTYIPLRSVNAVAAHIPFIEDAREKVTAEMQAMVLTGLSTLNRPLLSTSLQTAANLRVLPSLVQSLVLDLSEAVEERIKSAFDMTKIGKDVLMKDPLQTPQNQSPSMLYKSRVRTEPTSVTAPQWTAALWARLENLIEEMAGCCIKVYTLEKVLKMKTDTVSGINFLDEAMKLLENKPSTTFWSSLGRSLEKHLRDSARNATGSTFLQTTLSTGYPRLLRLFHEFFAKIAVHTDTVYTPNYQSPETIITLRALSNFEALYLSRSSNRLNESVAQAFANGARAPPGMNEGINIARTVANELDSARFDPLLIKAVAKNAGSSLDMMLSRADGLVIRDRSAVTMIGPSATAGQIINGQVATCLYHCWSQLEKLEDEHLESVYAVVKPSIKNIFHAYERVVDPLLTSIRRELGAIIARLHRIDFGKSADPMSGMGGGSSIYMKDLVEKLSFIRSEILSKFNVGEAGRAWAMSIVKFVIRTFVLHMSIAKPLGESGKLQLTSDMTELEFALSAFMVEDKQSKRGSILDGVGDNYRALRAMRPLLFLENALLASPKHTAGLPPLIVLHHILVRSPVPLPHSLHGWQEAEYVRWVDEHSEEEAWTLVEGGLSHWEKVTDSEGQDPKSALEYVNLARSVLANAKSSS</sequence>
<dbReference type="InterPro" id="IPR048485">
    <property type="entry name" value="COG5_helical"/>
</dbReference>
<evidence type="ECO:0000313" key="9">
    <source>
        <dbReference type="Proteomes" id="UP000054166"/>
    </source>
</evidence>
<accession>A0A0C3CQR5</accession>
<evidence type="ECO:0000259" key="6">
    <source>
        <dbReference type="Pfam" id="PF10392"/>
    </source>
</evidence>
<dbReference type="GO" id="GO:0017119">
    <property type="term" value="C:Golgi transport complex"/>
    <property type="evidence" value="ECO:0007669"/>
    <property type="project" value="InterPro"/>
</dbReference>
<keyword evidence="3" id="KW-0333">Golgi apparatus</keyword>
<feature type="domain" description="Conserved oligomeric Golgi complex subunit 5 N-terminal" evidence="6">
    <location>
        <begin position="7"/>
        <end position="157"/>
    </location>
</feature>
<protein>
    <recommendedName>
        <fullName evidence="2">Conserved oligomeric Golgi complex subunit 5</fullName>
    </recommendedName>
</protein>
<evidence type="ECO:0000313" key="8">
    <source>
        <dbReference type="EMBL" id="KIM91987.1"/>
    </source>
</evidence>
<dbReference type="EMBL" id="KN832970">
    <property type="protein sequence ID" value="KIM91987.1"/>
    <property type="molecule type" value="Genomic_DNA"/>
</dbReference>
<dbReference type="PANTHER" id="PTHR13228">
    <property type="entry name" value="CONSERVED OLIGOMERIC GOLGI COMPLEX COMPONENT 5"/>
    <property type="match status" value="1"/>
</dbReference>
<dbReference type="Proteomes" id="UP000054166">
    <property type="component" value="Unassembled WGS sequence"/>
</dbReference>
<feature type="domain" description="Conserved oligomeric Golgi complex subunit 5 helical" evidence="7">
    <location>
        <begin position="250"/>
        <end position="470"/>
    </location>
</feature>
<dbReference type="Pfam" id="PF20649">
    <property type="entry name" value="COG5_C"/>
    <property type="match status" value="1"/>
</dbReference>
<evidence type="ECO:0000256" key="4">
    <source>
        <dbReference type="ARBA" id="ARBA00023136"/>
    </source>
</evidence>
<dbReference type="Pfam" id="PF10392">
    <property type="entry name" value="COG5_N"/>
    <property type="match status" value="1"/>
</dbReference>
<feature type="region of interest" description="Disordered" evidence="5">
    <location>
        <begin position="208"/>
        <end position="243"/>
    </location>
</feature>
<keyword evidence="9" id="KW-1185">Reference proteome</keyword>
<evidence type="ECO:0000256" key="2">
    <source>
        <dbReference type="ARBA" id="ARBA00020974"/>
    </source>
</evidence>
<comment type="subcellular location">
    <subcellularLocation>
        <location evidence="1">Golgi apparatus membrane</location>
        <topology evidence="1">Peripheral membrane protein</topology>
    </subcellularLocation>
</comment>
<dbReference type="OrthoDB" id="18786at2759"/>
<evidence type="ECO:0000256" key="3">
    <source>
        <dbReference type="ARBA" id="ARBA00023034"/>
    </source>
</evidence>
<feature type="region of interest" description="Disordered" evidence="5">
    <location>
        <begin position="165"/>
        <end position="185"/>
    </location>
</feature>
<evidence type="ECO:0000259" key="7">
    <source>
        <dbReference type="Pfam" id="PF20649"/>
    </source>
</evidence>
<proteinExistence type="predicted"/>
<dbReference type="InterPro" id="IPR019465">
    <property type="entry name" value="Cog5"/>
</dbReference>
<dbReference type="GO" id="GO:0006891">
    <property type="term" value="P:intra-Golgi vesicle-mediated transport"/>
    <property type="evidence" value="ECO:0007669"/>
    <property type="project" value="InterPro"/>
</dbReference>
<dbReference type="GO" id="GO:0000139">
    <property type="term" value="C:Golgi membrane"/>
    <property type="evidence" value="ECO:0007669"/>
    <property type="project" value="UniProtKB-SubCell"/>
</dbReference>
<keyword evidence="4" id="KW-0472">Membrane</keyword>
<dbReference type="HOGENOM" id="CLU_009839_0_0_1"/>
<dbReference type="InParanoid" id="A0A0C3CQR5"/>
<name>A0A0C3CQR5_PILCF</name>
<feature type="compositionally biased region" description="Low complexity" evidence="5">
    <location>
        <begin position="210"/>
        <end position="224"/>
    </location>
</feature>
<dbReference type="PANTHER" id="PTHR13228:SF3">
    <property type="entry name" value="CONSERVED OLIGOMERIC GOLGI COMPLEX SUBUNIT 5"/>
    <property type="match status" value="1"/>
</dbReference>
<dbReference type="InterPro" id="IPR049176">
    <property type="entry name" value="COG5_N"/>
</dbReference>
<gene>
    <name evidence="8" type="ORF">PILCRDRAFT_809983</name>
</gene>
<evidence type="ECO:0000256" key="5">
    <source>
        <dbReference type="SAM" id="MobiDB-lite"/>
    </source>
</evidence>
<reference evidence="9" key="2">
    <citation type="submission" date="2015-01" db="EMBL/GenBank/DDBJ databases">
        <title>Evolutionary Origins and Diversification of the Mycorrhizal Mutualists.</title>
        <authorList>
            <consortium name="DOE Joint Genome Institute"/>
            <consortium name="Mycorrhizal Genomics Consortium"/>
            <person name="Kohler A."/>
            <person name="Kuo A."/>
            <person name="Nagy L.G."/>
            <person name="Floudas D."/>
            <person name="Copeland A."/>
            <person name="Barry K.W."/>
            <person name="Cichocki N."/>
            <person name="Veneault-Fourrey C."/>
            <person name="LaButti K."/>
            <person name="Lindquist E.A."/>
            <person name="Lipzen A."/>
            <person name="Lundell T."/>
            <person name="Morin E."/>
            <person name="Murat C."/>
            <person name="Riley R."/>
            <person name="Ohm R."/>
            <person name="Sun H."/>
            <person name="Tunlid A."/>
            <person name="Henrissat B."/>
            <person name="Grigoriev I.V."/>
            <person name="Hibbett D.S."/>
            <person name="Martin F."/>
        </authorList>
    </citation>
    <scope>NUCLEOTIDE SEQUENCE [LARGE SCALE GENOMIC DNA]</scope>
    <source>
        <strain evidence="9">F 1598</strain>
    </source>
</reference>
<dbReference type="STRING" id="765440.A0A0C3CQR5"/>